<dbReference type="InterPro" id="IPR010998">
    <property type="entry name" value="Integrase_recombinase_N"/>
</dbReference>
<dbReference type="Gene3D" id="1.10.150.130">
    <property type="match status" value="1"/>
</dbReference>
<dbReference type="PROSITE" id="PS51900">
    <property type="entry name" value="CB"/>
    <property type="match status" value="1"/>
</dbReference>
<dbReference type="InterPro" id="IPR044068">
    <property type="entry name" value="CB"/>
</dbReference>
<dbReference type="Pfam" id="PF22022">
    <property type="entry name" value="Phage_int_M"/>
    <property type="match status" value="1"/>
</dbReference>
<keyword evidence="3 5" id="KW-0238">DNA-binding</keyword>
<keyword evidence="2" id="KW-0229">DNA integration</keyword>
<dbReference type="OrthoDB" id="9795573at2"/>
<protein>
    <submittedName>
        <fullName evidence="8">Integrase</fullName>
    </submittedName>
</protein>
<dbReference type="InterPro" id="IPR053876">
    <property type="entry name" value="Phage_int_M"/>
</dbReference>
<dbReference type="InterPro" id="IPR013762">
    <property type="entry name" value="Integrase-like_cat_sf"/>
</dbReference>
<dbReference type="InterPro" id="IPR011010">
    <property type="entry name" value="DNA_brk_join_enz"/>
</dbReference>
<dbReference type="GO" id="GO:0015074">
    <property type="term" value="P:DNA integration"/>
    <property type="evidence" value="ECO:0007669"/>
    <property type="project" value="UniProtKB-KW"/>
</dbReference>
<evidence type="ECO:0000256" key="1">
    <source>
        <dbReference type="ARBA" id="ARBA00008857"/>
    </source>
</evidence>
<evidence type="ECO:0000256" key="3">
    <source>
        <dbReference type="ARBA" id="ARBA00023125"/>
    </source>
</evidence>
<evidence type="ECO:0000313" key="8">
    <source>
        <dbReference type="EMBL" id="PWG17946.1"/>
    </source>
</evidence>
<comment type="similarity">
    <text evidence="1">Belongs to the 'phage' integrase family.</text>
</comment>
<dbReference type="GO" id="GO:0006310">
    <property type="term" value="P:DNA recombination"/>
    <property type="evidence" value="ECO:0007669"/>
    <property type="project" value="UniProtKB-KW"/>
</dbReference>
<feature type="domain" description="Tyr recombinase" evidence="6">
    <location>
        <begin position="222"/>
        <end position="402"/>
    </location>
</feature>
<dbReference type="InterPro" id="IPR050808">
    <property type="entry name" value="Phage_Integrase"/>
</dbReference>
<dbReference type="Pfam" id="PF00589">
    <property type="entry name" value="Phage_integrase"/>
    <property type="match status" value="1"/>
</dbReference>
<reference evidence="9" key="1">
    <citation type="submission" date="2018-05" db="EMBL/GenBank/DDBJ databases">
        <authorList>
            <person name="Du Z."/>
            <person name="Wang X."/>
        </authorList>
    </citation>
    <scope>NUCLEOTIDE SEQUENCE [LARGE SCALE GENOMIC DNA]</scope>
    <source>
        <strain evidence="9">WDS4C29</strain>
    </source>
</reference>
<proteinExistence type="inferred from homology"/>
<dbReference type="Gene3D" id="1.10.443.10">
    <property type="entry name" value="Intergrase catalytic core"/>
    <property type="match status" value="1"/>
</dbReference>
<evidence type="ECO:0000259" key="7">
    <source>
        <dbReference type="PROSITE" id="PS51900"/>
    </source>
</evidence>
<evidence type="ECO:0000313" key="9">
    <source>
        <dbReference type="Proteomes" id="UP000245293"/>
    </source>
</evidence>
<keyword evidence="9" id="KW-1185">Reference proteome</keyword>
<accession>A0A2V1P6H7</accession>
<dbReference type="GO" id="GO:0003677">
    <property type="term" value="F:DNA binding"/>
    <property type="evidence" value="ECO:0007669"/>
    <property type="project" value="UniProtKB-UniRule"/>
</dbReference>
<sequence length="417" mass="46809">MTKRSRSINRLSARQVETATETGYYTDGGGLILHISTNGGKRWLLRFKSPLTGKRREMGLGPAGGRGKVTLADARDAADAARRLVRQGIDPIQHRDEEAERQRAEALRAAPTTFGDFADTWLDANLSQYSNPKHRQQWRNTIATYAAPIRDTALSDITTEDVLNILRPIWMDKHETATRVRGRIERLLDAASASGLRTGDNPARWKGHLSNLLPRVPKSNRGHHNALPWKDLPAFIEDLRTRYGIAALALEFTILNASRSGEVRGATWSEIDMDDARWTIPGSRMKAKRDHRVPMTARALEILRQMQAFRPSGERGEAALVFPGARAGRPMSDMTLAAVLKRMGRTGITVHGFRSTFRDWAEDCTDAAYGTIRSALAHTIGDKVDAAYRRGDAFDRRRKLMEEWESFMNGQSPQRDR</sequence>
<organism evidence="8 9">
    <name type="scientific">Salibaculum griseiflavum</name>
    <dbReference type="NCBI Taxonomy" id="1914409"/>
    <lineage>
        <taxon>Bacteria</taxon>
        <taxon>Pseudomonadati</taxon>
        <taxon>Pseudomonadota</taxon>
        <taxon>Alphaproteobacteria</taxon>
        <taxon>Rhodobacterales</taxon>
        <taxon>Roseobacteraceae</taxon>
        <taxon>Salibaculum</taxon>
    </lineage>
</organism>
<dbReference type="SUPFAM" id="SSF56349">
    <property type="entry name" value="DNA breaking-rejoining enzymes"/>
    <property type="match status" value="1"/>
</dbReference>
<dbReference type="Proteomes" id="UP000245293">
    <property type="component" value="Unassembled WGS sequence"/>
</dbReference>
<dbReference type="RefSeq" id="WP_109386962.1">
    <property type="nucleotide sequence ID" value="NZ_QETF01000003.1"/>
</dbReference>
<dbReference type="InterPro" id="IPR002104">
    <property type="entry name" value="Integrase_catalytic"/>
</dbReference>
<comment type="caution">
    <text evidence="8">The sequence shown here is derived from an EMBL/GenBank/DDBJ whole genome shotgun (WGS) entry which is preliminary data.</text>
</comment>
<feature type="domain" description="Core-binding (CB)" evidence="7">
    <location>
        <begin position="112"/>
        <end position="192"/>
    </location>
</feature>
<name>A0A2V1P6H7_9RHOB</name>
<dbReference type="InterPro" id="IPR038488">
    <property type="entry name" value="Integrase_DNA-bd_sf"/>
</dbReference>
<dbReference type="AlphaFoldDB" id="A0A2V1P6H7"/>
<gene>
    <name evidence="8" type="ORF">DFK10_04365</name>
</gene>
<dbReference type="PROSITE" id="PS51898">
    <property type="entry name" value="TYR_RECOMBINASE"/>
    <property type="match status" value="1"/>
</dbReference>
<evidence type="ECO:0000256" key="4">
    <source>
        <dbReference type="ARBA" id="ARBA00023172"/>
    </source>
</evidence>
<dbReference type="InterPro" id="IPR025166">
    <property type="entry name" value="Integrase_DNA_bind_dom"/>
</dbReference>
<dbReference type="PANTHER" id="PTHR30629:SF2">
    <property type="entry name" value="PROPHAGE INTEGRASE INTS-RELATED"/>
    <property type="match status" value="1"/>
</dbReference>
<keyword evidence="4" id="KW-0233">DNA recombination</keyword>
<dbReference type="PANTHER" id="PTHR30629">
    <property type="entry name" value="PROPHAGE INTEGRASE"/>
    <property type="match status" value="1"/>
</dbReference>
<dbReference type="EMBL" id="QETF01000003">
    <property type="protein sequence ID" value="PWG17946.1"/>
    <property type="molecule type" value="Genomic_DNA"/>
</dbReference>
<evidence type="ECO:0000256" key="5">
    <source>
        <dbReference type="PROSITE-ProRule" id="PRU01248"/>
    </source>
</evidence>
<evidence type="ECO:0000259" key="6">
    <source>
        <dbReference type="PROSITE" id="PS51898"/>
    </source>
</evidence>
<dbReference type="CDD" id="cd00801">
    <property type="entry name" value="INT_P4_C"/>
    <property type="match status" value="1"/>
</dbReference>
<dbReference type="Pfam" id="PF13356">
    <property type="entry name" value="Arm-DNA-bind_3"/>
    <property type="match status" value="1"/>
</dbReference>
<evidence type="ECO:0000256" key="2">
    <source>
        <dbReference type="ARBA" id="ARBA00022908"/>
    </source>
</evidence>
<dbReference type="Gene3D" id="3.30.160.390">
    <property type="entry name" value="Integrase, DNA-binding domain"/>
    <property type="match status" value="1"/>
</dbReference>